<dbReference type="SUPFAM" id="SSF103575">
    <property type="entry name" value="Plexin repeat"/>
    <property type="match status" value="1"/>
</dbReference>
<comment type="subcellular location">
    <subcellularLocation>
        <location evidence="1">Membrane</location>
    </subcellularLocation>
</comment>
<dbReference type="InterPro" id="IPR001627">
    <property type="entry name" value="Semap_dom"/>
</dbReference>
<keyword evidence="4" id="KW-1015">Disulfide bond</keyword>
<dbReference type="GO" id="GO:0030215">
    <property type="term" value="F:semaphorin receptor binding"/>
    <property type="evidence" value="ECO:0007669"/>
    <property type="project" value="InterPro"/>
</dbReference>
<dbReference type="GO" id="GO:0045499">
    <property type="term" value="F:chemorepellent activity"/>
    <property type="evidence" value="ECO:0007669"/>
    <property type="project" value="TreeGrafter"/>
</dbReference>
<evidence type="ECO:0000256" key="2">
    <source>
        <dbReference type="ARBA" id="ARBA00009492"/>
    </source>
</evidence>
<evidence type="ECO:0000256" key="4">
    <source>
        <dbReference type="ARBA" id="ARBA00023157"/>
    </source>
</evidence>
<keyword evidence="3 7" id="KW-0472">Membrane</keyword>
<gene>
    <name evidence="10" type="primary">CACHD1</name>
</gene>
<dbReference type="InterPro" id="IPR015943">
    <property type="entry name" value="WD40/YVTN_repeat-like_dom_sf"/>
</dbReference>
<dbReference type="AlphaFoldDB" id="A0A3B4BS05"/>
<dbReference type="GeneTree" id="ENSGT00940000154870"/>
<reference evidence="10" key="3">
    <citation type="submission" date="2025-09" db="UniProtKB">
        <authorList>
            <consortium name="Ensembl"/>
        </authorList>
    </citation>
    <scope>IDENTIFICATION</scope>
</reference>
<dbReference type="OrthoDB" id="9988752at2759"/>
<dbReference type="Gene3D" id="3.30.1680.10">
    <property type="entry name" value="ligand-binding face of the semaphorins, domain 2"/>
    <property type="match status" value="1"/>
</dbReference>
<dbReference type="GO" id="GO:0030335">
    <property type="term" value="P:positive regulation of cell migration"/>
    <property type="evidence" value="ECO:0007669"/>
    <property type="project" value="TreeGrafter"/>
</dbReference>
<proteinExistence type="inferred from homology"/>
<dbReference type="Proteomes" id="UP001501920">
    <property type="component" value="Chromosome 3"/>
</dbReference>
<evidence type="ECO:0000259" key="8">
    <source>
        <dbReference type="PROSITE" id="PS50835"/>
    </source>
</evidence>
<comment type="caution">
    <text evidence="6">Lacks conserved residue(s) required for the propagation of feature annotation.</text>
</comment>
<feature type="domain" description="Ig-like" evidence="8">
    <location>
        <begin position="491"/>
        <end position="569"/>
    </location>
</feature>
<sequence>SHRKCCSCLTGSPGRVLSTYKTSDVQNTTALLLSPDAATLFVGVKNAVLSLDVNCILQYDWTPKHGFRCQTSEKNCANFVRILQFINSTHLYACGNKFSYLLMSWCNFHSSAKGVCPYKGSERNTAVFVGEDGELYTTTTEDYFGSTPVISRHFSKGRNNLNLDTTFKKLSDPTFISSSYIPSEGKVLFFFREEAAEYSYTERFFVSRVAQVCTDDNGGERVLQKSWTTFAKSQLICQTEKQLPFNLLQDIVMMPPADDELPDNTRFYGIFTSQWSTHRSSPTAVCAFTLGSIKAAFSGAYKTYTAETYQREQPNPNSKLGKCGIHNDTDSTLNLVKKTFLTATSVKSEGNKQLLITNEVLYSRITAQTVQAASGHIYTVLYLLTETGLLHKVVLQNNGFHIIEEIQVFKQPQTVKSILLSVTKGVVFVGSSEGVIRVPVSNCSFYSSCAECVLARDPFCGWDLLGKACIPVSDMKPDLSSALVRSKYARPDLLSVVSVQLYRLVMLPCYSSSRQAKVSWRFPNHSTLPQSLYLQHEDGSLIFFVTPSTALEYFCVTEEQGFQQTAAISLKLQTSSRSQTSSSCSGLEPIPVPDLYEDTIMHQKIYYNELVAVSSLLAICLFVIAVGALLWWRKSHNTDPADPECLPAHDVGLSLHLK</sequence>
<reference evidence="10 11" key="1">
    <citation type="submission" date="2020-10" db="EMBL/GenBank/DDBJ databases">
        <title>Pygocentrus nattereri (red-bellied piranha) genome, fPygNat1, primary haplotype.</title>
        <authorList>
            <person name="Myers G."/>
            <person name="Meyer A."/>
            <person name="Karagic N."/>
            <person name="Pippel M."/>
            <person name="Winkler S."/>
            <person name="Tracey A."/>
            <person name="Wood J."/>
            <person name="Formenti G."/>
            <person name="Howe K."/>
            <person name="Fedrigo O."/>
            <person name="Jarvis E.D."/>
        </authorList>
    </citation>
    <scope>NUCLEOTIDE SEQUENCE [LARGE SCALE GENOMIC DNA]</scope>
</reference>
<keyword evidence="7" id="KW-1133">Transmembrane helix</keyword>
<dbReference type="InterPro" id="IPR013783">
    <property type="entry name" value="Ig-like_fold"/>
</dbReference>
<evidence type="ECO:0000256" key="1">
    <source>
        <dbReference type="ARBA" id="ARBA00004370"/>
    </source>
</evidence>
<evidence type="ECO:0000256" key="5">
    <source>
        <dbReference type="ARBA" id="ARBA00023180"/>
    </source>
</evidence>
<dbReference type="OMA" id="FWETAKE"/>
<organism evidence="10 11">
    <name type="scientific">Pygocentrus nattereri</name>
    <name type="common">Red-bellied piranha</name>
    <dbReference type="NCBI Taxonomy" id="42514"/>
    <lineage>
        <taxon>Eukaryota</taxon>
        <taxon>Metazoa</taxon>
        <taxon>Chordata</taxon>
        <taxon>Craniata</taxon>
        <taxon>Vertebrata</taxon>
        <taxon>Euteleostomi</taxon>
        <taxon>Actinopterygii</taxon>
        <taxon>Neopterygii</taxon>
        <taxon>Teleostei</taxon>
        <taxon>Ostariophysi</taxon>
        <taxon>Characiformes</taxon>
        <taxon>Characoidei</taxon>
        <taxon>Pygocentrus</taxon>
    </lineage>
</organism>
<comment type="similarity">
    <text evidence="2">Belongs to the semaphorin family.</text>
</comment>
<dbReference type="Ensembl" id="ENSPNAT00000012424.2">
    <property type="protein sequence ID" value="ENSPNAP00000001286.2"/>
    <property type="gene ID" value="ENSPNAG00000008074.2"/>
</dbReference>
<dbReference type="Gene3D" id="2.60.40.10">
    <property type="entry name" value="Immunoglobulins"/>
    <property type="match status" value="1"/>
</dbReference>
<evidence type="ECO:0000313" key="10">
    <source>
        <dbReference type="Ensembl" id="ENSPNAP00000001286.2"/>
    </source>
</evidence>
<feature type="domain" description="Sema" evidence="9">
    <location>
        <begin position="1"/>
        <end position="440"/>
    </location>
</feature>
<keyword evidence="7" id="KW-0812">Transmembrane</keyword>
<dbReference type="PANTHER" id="PTHR11036:SF145">
    <property type="entry name" value="SEMAPHORIN-4A ISOFORM X1-RELATED"/>
    <property type="match status" value="1"/>
</dbReference>
<dbReference type="SUPFAM" id="SSF101912">
    <property type="entry name" value="Sema domain"/>
    <property type="match status" value="1"/>
</dbReference>
<dbReference type="InterPro" id="IPR036352">
    <property type="entry name" value="Semap_dom_sf"/>
</dbReference>
<dbReference type="GO" id="GO:0001755">
    <property type="term" value="P:neural crest cell migration"/>
    <property type="evidence" value="ECO:0007669"/>
    <property type="project" value="TreeGrafter"/>
</dbReference>
<dbReference type="SMART" id="SM00423">
    <property type="entry name" value="PSI"/>
    <property type="match status" value="1"/>
</dbReference>
<evidence type="ECO:0000256" key="3">
    <source>
        <dbReference type="ARBA" id="ARBA00023136"/>
    </source>
</evidence>
<keyword evidence="11" id="KW-1185">Reference proteome</keyword>
<dbReference type="PROSITE" id="PS50835">
    <property type="entry name" value="IG_LIKE"/>
    <property type="match status" value="1"/>
</dbReference>
<name>A0A3B4BS05_PYGNA</name>
<dbReference type="GO" id="GO:0071526">
    <property type="term" value="P:semaphorin-plexin signaling pathway"/>
    <property type="evidence" value="ECO:0007669"/>
    <property type="project" value="TreeGrafter"/>
</dbReference>
<dbReference type="InterPro" id="IPR002165">
    <property type="entry name" value="Plexin_repeat"/>
</dbReference>
<dbReference type="InterPro" id="IPR007110">
    <property type="entry name" value="Ig-like_dom"/>
</dbReference>
<evidence type="ECO:0000256" key="6">
    <source>
        <dbReference type="PROSITE-ProRule" id="PRU00352"/>
    </source>
</evidence>
<evidence type="ECO:0008006" key="12">
    <source>
        <dbReference type="Google" id="ProtNLM"/>
    </source>
</evidence>
<protein>
    <recommendedName>
        <fullName evidence="12">Sema domain-containing protein</fullName>
    </recommendedName>
</protein>
<evidence type="ECO:0000313" key="11">
    <source>
        <dbReference type="Proteomes" id="UP001501920"/>
    </source>
</evidence>
<dbReference type="SMART" id="SM00630">
    <property type="entry name" value="Sema"/>
    <property type="match status" value="1"/>
</dbReference>
<reference evidence="10" key="2">
    <citation type="submission" date="2025-08" db="UniProtKB">
        <authorList>
            <consortium name="Ensembl"/>
        </authorList>
    </citation>
    <scope>IDENTIFICATION</scope>
</reference>
<dbReference type="GO" id="GO:0005886">
    <property type="term" value="C:plasma membrane"/>
    <property type="evidence" value="ECO:0007669"/>
    <property type="project" value="TreeGrafter"/>
</dbReference>
<dbReference type="PANTHER" id="PTHR11036">
    <property type="entry name" value="SEMAPHORIN"/>
    <property type="match status" value="1"/>
</dbReference>
<dbReference type="Gene3D" id="2.130.10.10">
    <property type="entry name" value="YVTN repeat-like/Quinoprotein amine dehydrogenase"/>
    <property type="match status" value="1"/>
</dbReference>
<keyword evidence="5" id="KW-0325">Glycoprotein</keyword>
<feature type="transmembrane region" description="Helical" evidence="7">
    <location>
        <begin position="610"/>
        <end position="632"/>
    </location>
</feature>
<dbReference type="Pfam" id="PF01437">
    <property type="entry name" value="PSI"/>
    <property type="match status" value="1"/>
</dbReference>
<evidence type="ECO:0000256" key="7">
    <source>
        <dbReference type="SAM" id="Phobius"/>
    </source>
</evidence>
<dbReference type="Pfam" id="PF01403">
    <property type="entry name" value="Sema"/>
    <property type="match status" value="1"/>
</dbReference>
<accession>A0A3B4BS05</accession>
<dbReference type="STRING" id="42514.ENSPNAP00000001286"/>
<dbReference type="InterPro" id="IPR027231">
    <property type="entry name" value="Semaphorin"/>
</dbReference>
<dbReference type="GO" id="GO:0007411">
    <property type="term" value="P:axon guidance"/>
    <property type="evidence" value="ECO:0007669"/>
    <property type="project" value="TreeGrafter"/>
</dbReference>
<evidence type="ECO:0000259" key="9">
    <source>
        <dbReference type="PROSITE" id="PS51004"/>
    </source>
</evidence>
<dbReference type="PROSITE" id="PS51004">
    <property type="entry name" value="SEMA"/>
    <property type="match status" value="1"/>
</dbReference>
<dbReference type="InterPro" id="IPR016201">
    <property type="entry name" value="PSI"/>
</dbReference>